<reference evidence="2" key="1">
    <citation type="journal article" date="2014" name="Front. Microbiol.">
        <title>High frequency of phylogenetically diverse reductive dehalogenase-homologous genes in deep subseafloor sedimentary metagenomes.</title>
        <authorList>
            <person name="Kawai M."/>
            <person name="Futagami T."/>
            <person name="Toyoda A."/>
            <person name="Takaki Y."/>
            <person name="Nishi S."/>
            <person name="Hori S."/>
            <person name="Arai W."/>
            <person name="Tsubouchi T."/>
            <person name="Morono Y."/>
            <person name="Uchiyama I."/>
            <person name="Ito T."/>
            <person name="Fujiyama A."/>
            <person name="Inagaki F."/>
            <person name="Takami H."/>
        </authorList>
    </citation>
    <scope>NUCLEOTIDE SEQUENCE</scope>
    <source>
        <strain evidence="2">Expedition CK06-06</strain>
    </source>
</reference>
<feature type="non-terminal residue" evidence="2">
    <location>
        <position position="1"/>
    </location>
</feature>
<dbReference type="EMBL" id="BARS01017929">
    <property type="protein sequence ID" value="GAF88806.1"/>
    <property type="molecule type" value="Genomic_DNA"/>
</dbReference>
<comment type="caution">
    <text evidence="2">The sequence shown here is derived from an EMBL/GenBank/DDBJ whole genome shotgun (WGS) entry which is preliminary data.</text>
</comment>
<sequence>THFLDGTVGQPGLSFENEPTTGFYRSGTGEIGVSVLGVDKALFNVDGLNVIGNLTNNGLAYIAGVEPAETVLEVKGAAGQTGNLQEWEDSDDNVLSYIDETGAFHLTDEPPPLLPSGTVMMFVQDAAPPGWTGLSNLDNYMVRVVTASGATGGDSAGTDSPILNDTVPSHTHTGGTATGGGHGHNYKLYDGQADSGAEVPSTAYFAYKDSEPNINMHGSSNANNANMIPSGADSNHTHTLAVDANDPAANWEPKHVNVITASKD</sequence>
<evidence type="ECO:0000256" key="1">
    <source>
        <dbReference type="SAM" id="MobiDB-lite"/>
    </source>
</evidence>
<accession>X0TNG5</accession>
<proteinExistence type="predicted"/>
<gene>
    <name evidence="2" type="ORF">S01H1_29258</name>
</gene>
<feature type="region of interest" description="Disordered" evidence="1">
    <location>
        <begin position="218"/>
        <end position="238"/>
    </location>
</feature>
<protein>
    <submittedName>
        <fullName evidence="2">Uncharacterized protein</fullName>
    </submittedName>
</protein>
<organism evidence="2">
    <name type="scientific">marine sediment metagenome</name>
    <dbReference type="NCBI Taxonomy" id="412755"/>
    <lineage>
        <taxon>unclassified sequences</taxon>
        <taxon>metagenomes</taxon>
        <taxon>ecological metagenomes</taxon>
    </lineage>
</organism>
<evidence type="ECO:0000313" key="2">
    <source>
        <dbReference type="EMBL" id="GAF88806.1"/>
    </source>
</evidence>
<dbReference type="AlphaFoldDB" id="X0TNG5"/>
<name>X0TNG5_9ZZZZ</name>